<protein>
    <submittedName>
        <fullName evidence="1">Uncharacterized protein</fullName>
    </submittedName>
</protein>
<dbReference type="EMBL" id="FNUT01000010">
    <property type="protein sequence ID" value="SEG60299.1"/>
    <property type="molecule type" value="Genomic_DNA"/>
</dbReference>
<evidence type="ECO:0000313" key="1">
    <source>
        <dbReference type="EMBL" id="SEG60299.1"/>
    </source>
</evidence>
<dbReference type="OrthoDB" id="665435at2"/>
<keyword evidence="2" id="KW-1185">Reference proteome</keyword>
<reference evidence="2" key="1">
    <citation type="submission" date="2016-10" db="EMBL/GenBank/DDBJ databases">
        <authorList>
            <person name="Varghese N."/>
            <person name="Submissions S."/>
        </authorList>
    </citation>
    <scope>NUCLEOTIDE SEQUENCE [LARGE SCALE GENOMIC DNA]</scope>
    <source>
        <strain evidence="2">DSM 22361</strain>
    </source>
</reference>
<dbReference type="AlphaFoldDB" id="A0A1H6BHU7"/>
<proteinExistence type="predicted"/>
<gene>
    <name evidence="1" type="ORF">SAMN05421877_110117</name>
</gene>
<dbReference type="Pfam" id="PF19781">
    <property type="entry name" value="DUF6266"/>
    <property type="match status" value="1"/>
</dbReference>
<dbReference type="RefSeq" id="WP_103907242.1">
    <property type="nucleotide sequence ID" value="NZ_CP049246.1"/>
</dbReference>
<organism evidence="1 2">
    <name type="scientific">Sphingobacterium lactis</name>
    <dbReference type="NCBI Taxonomy" id="797291"/>
    <lineage>
        <taxon>Bacteria</taxon>
        <taxon>Pseudomonadati</taxon>
        <taxon>Bacteroidota</taxon>
        <taxon>Sphingobacteriia</taxon>
        <taxon>Sphingobacteriales</taxon>
        <taxon>Sphingobacteriaceae</taxon>
        <taxon>Sphingobacterium</taxon>
    </lineage>
</organism>
<accession>A0A1H6BHU7</accession>
<dbReference type="Proteomes" id="UP000236731">
    <property type="component" value="Unassembled WGS sequence"/>
</dbReference>
<sequence length="213" mass="24436">MARITKSPLGAFYGKVGNIVGSRWRSIDYIRSMPTRRKRYAPSEAQLAQATKFKMASAFCKPIRQFLNIGFMDFAQKRMTAVNVAVRNLLANAIFGEYPKYNVDESKVALSDGPLHELIDLKAEVAADKTIILSWKNRADATDEEKRSEVYGMRLYDKNRQFLMLDKQKANVTEVKFTDPLLETEGTIHVWLFRFDPKTRLTSPSQYLKVQLT</sequence>
<evidence type="ECO:0000313" key="2">
    <source>
        <dbReference type="Proteomes" id="UP000236731"/>
    </source>
</evidence>
<dbReference type="InterPro" id="IPR046233">
    <property type="entry name" value="DUF6266"/>
</dbReference>
<name>A0A1H6BHU7_9SPHI</name>